<name>Q4GXR6_CICCA</name>
<dbReference type="GO" id="GO:0005840">
    <property type="term" value="C:ribosome"/>
    <property type="evidence" value="ECO:0007669"/>
    <property type="project" value="UniProtKB-KW"/>
</dbReference>
<evidence type="ECO:0000259" key="2">
    <source>
        <dbReference type="Pfam" id="PF16122"/>
    </source>
</evidence>
<sequence>DVVVDLFFYRDPEEAEKEEQAQKELVAVKAEVPLETTEPSWTETDQQWSDDTTAAPVAPVAPAAAFTASEDWATQVQEEFSTAATVQPSETNWAGPTSNRA</sequence>
<dbReference type="AlphaFoldDB" id="Q4GXR6"/>
<evidence type="ECO:0000313" key="3">
    <source>
        <dbReference type="EMBL" id="CAJ17193.1"/>
    </source>
</evidence>
<evidence type="ECO:0000256" key="1">
    <source>
        <dbReference type="SAM" id="MobiDB-lite"/>
    </source>
</evidence>
<feature type="non-terminal residue" evidence="3">
    <location>
        <position position="1"/>
    </location>
</feature>
<proteinExistence type="evidence at transcript level"/>
<accession>Q4GXR6</accession>
<reference evidence="3" key="1">
    <citation type="submission" date="2005-06" db="EMBL/GenBank/DDBJ databases">
        <title>Ribosomal proteins of Coleoptera.</title>
        <authorList>
            <person name="Longhorn S.J."/>
            <person name="Vogler A.P."/>
        </authorList>
    </citation>
    <scope>NUCLEOTIDE SEQUENCE</scope>
</reference>
<keyword evidence="3" id="KW-0689">Ribosomal protein</keyword>
<feature type="region of interest" description="Disordered" evidence="1">
    <location>
        <begin position="81"/>
        <end position="101"/>
    </location>
</feature>
<dbReference type="EMBL" id="AM048957">
    <property type="protein sequence ID" value="CAJ17193.1"/>
    <property type="molecule type" value="mRNA"/>
</dbReference>
<dbReference type="Pfam" id="PF16122">
    <property type="entry name" value="40S_SA_C"/>
    <property type="match status" value="1"/>
</dbReference>
<dbReference type="InterPro" id="IPR032281">
    <property type="entry name" value="Ribosomal_uS2_C"/>
</dbReference>
<feature type="domain" description="Small ribosomal subunit protein uS2 C-terminal" evidence="2">
    <location>
        <begin position="7"/>
        <end position="93"/>
    </location>
</feature>
<protein>
    <submittedName>
        <fullName evidence="3">Ribosomal protein SAe (P40)</fullName>
    </submittedName>
</protein>
<keyword evidence="3" id="KW-0687">Ribonucleoprotein</keyword>
<organism evidence="3">
    <name type="scientific">Cicindela campestris</name>
    <name type="common">Green tiger beetle</name>
    <dbReference type="NCBI Taxonomy" id="150234"/>
    <lineage>
        <taxon>Eukaryota</taxon>
        <taxon>Metazoa</taxon>
        <taxon>Ecdysozoa</taxon>
        <taxon>Arthropoda</taxon>
        <taxon>Hexapoda</taxon>
        <taxon>Insecta</taxon>
        <taxon>Pterygota</taxon>
        <taxon>Neoptera</taxon>
        <taxon>Endopterygota</taxon>
        <taxon>Coleoptera</taxon>
        <taxon>Adephaga</taxon>
        <taxon>Caraboidea</taxon>
        <taxon>Carabidae</taxon>
        <taxon>Cicindelinae</taxon>
        <taxon>Cicindelini</taxon>
        <taxon>Cicindela</taxon>
        <taxon>Cicindela</taxon>
    </lineage>
</organism>
<gene>
    <name evidence="3" type="primary">rpSAe (P40)</name>
</gene>